<dbReference type="AlphaFoldDB" id="A0A953HLN3"/>
<dbReference type="PANTHER" id="PTHR22946">
    <property type="entry name" value="DIENELACTONE HYDROLASE DOMAIN-CONTAINING PROTEIN-RELATED"/>
    <property type="match status" value="1"/>
</dbReference>
<dbReference type="EMBL" id="JAHVHU010000002">
    <property type="protein sequence ID" value="MBY5956783.1"/>
    <property type="molecule type" value="Genomic_DNA"/>
</dbReference>
<dbReference type="RefSeq" id="WP_222578303.1">
    <property type="nucleotide sequence ID" value="NZ_JAHVHU010000002.1"/>
</dbReference>
<evidence type="ECO:0000313" key="3">
    <source>
        <dbReference type="Proteomes" id="UP000753961"/>
    </source>
</evidence>
<comment type="caution">
    <text evidence="2">The sequence shown here is derived from an EMBL/GenBank/DDBJ whole genome shotgun (WGS) entry which is preliminary data.</text>
</comment>
<sequence>MKNRPKNNPFASENRNSRREFCKKSALASGAALFPFSVASEKYLVSQFTIPYKSKNMISKSSKSIIGPYGPWLADHRKDPGELSFRHATYSNVKSWKNEVLPKVQSYIGRPDIDATPAVRVTATYQYDGLDVEELEWSWPYGHPTKAILLKPQGAHKPLPAVLGLHDHGGNKYFGCRKIIKNGDQHPMMTSHQERYYEGRAWANELAKRGYVVLVHDVFTFASRRVRYHEMGPIPWGDVSTKGRSDDNPESQKNIDLYNDWASAHEHVMAKSLFCGGTTWPGMFLLEDQVALGILAERPEVDEARIGCAGLSGGGLRTNYLGGLDHRIKCAVSVGFMSTWDDFMLHKSYTHTWMTYIPLLPKLMEFPEILALRAPLPTMSMSTNDDQLYTLPEMKKAVTILEDVFTKADASDKLSCRFYPGPHKFDAVMQQDAFDWFDRWL</sequence>
<name>A0A953HLN3_9BACT</name>
<dbReference type="Pfam" id="PF00326">
    <property type="entry name" value="Peptidase_S9"/>
    <property type="match status" value="1"/>
</dbReference>
<dbReference type="Proteomes" id="UP000753961">
    <property type="component" value="Unassembled WGS sequence"/>
</dbReference>
<dbReference type="InterPro" id="IPR050261">
    <property type="entry name" value="FrsA_esterase"/>
</dbReference>
<evidence type="ECO:0000313" key="2">
    <source>
        <dbReference type="EMBL" id="MBY5956783.1"/>
    </source>
</evidence>
<dbReference type="Gene3D" id="3.40.50.1820">
    <property type="entry name" value="alpha/beta hydrolase"/>
    <property type="match status" value="1"/>
</dbReference>
<proteinExistence type="predicted"/>
<protein>
    <recommendedName>
        <fullName evidence="1">Peptidase S9 prolyl oligopeptidase catalytic domain-containing protein</fullName>
    </recommendedName>
</protein>
<accession>A0A953HLN3</accession>
<dbReference type="InterPro" id="IPR001375">
    <property type="entry name" value="Peptidase_S9_cat"/>
</dbReference>
<reference evidence="2" key="1">
    <citation type="submission" date="2021-06" db="EMBL/GenBank/DDBJ databases">
        <title>44 bacteria genomes isolated from Dapeng, Shenzhen.</title>
        <authorList>
            <person name="Zheng W."/>
            <person name="Yu S."/>
            <person name="Huang Y."/>
        </authorList>
    </citation>
    <scope>NUCLEOTIDE SEQUENCE</scope>
    <source>
        <strain evidence="2">DP5N28-2</strain>
    </source>
</reference>
<organism evidence="2 3">
    <name type="scientific">Membranihabitans marinus</name>
    <dbReference type="NCBI Taxonomy" id="1227546"/>
    <lineage>
        <taxon>Bacteria</taxon>
        <taxon>Pseudomonadati</taxon>
        <taxon>Bacteroidota</taxon>
        <taxon>Saprospiria</taxon>
        <taxon>Saprospirales</taxon>
        <taxon>Saprospiraceae</taxon>
        <taxon>Membranihabitans</taxon>
    </lineage>
</organism>
<gene>
    <name evidence="2" type="ORF">KUV50_01455</name>
</gene>
<evidence type="ECO:0000259" key="1">
    <source>
        <dbReference type="Pfam" id="PF00326"/>
    </source>
</evidence>
<keyword evidence="3" id="KW-1185">Reference proteome</keyword>
<dbReference type="InterPro" id="IPR029058">
    <property type="entry name" value="AB_hydrolase_fold"/>
</dbReference>
<dbReference type="SUPFAM" id="SSF53474">
    <property type="entry name" value="alpha/beta-Hydrolases"/>
    <property type="match status" value="1"/>
</dbReference>
<feature type="domain" description="Peptidase S9 prolyl oligopeptidase catalytic" evidence="1">
    <location>
        <begin position="293"/>
        <end position="356"/>
    </location>
</feature>